<dbReference type="EMBL" id="MCFI01000004">
    <property type="protein sequence ID" value="ORY85426.1"/>
    <property type="molecule type" value="Genomic_DNA"/>
</dbReference>
<comment type="caution">
    <text evidence="2">The sequence shown here is derived from an EMBL/GenBank/DDBJ whole genome shotgun (WGS) entry which is preliminary data.</text>
</comment>
<accession>A0A1Y2FQE1</accession>
<dbReference type="GeneID" id="63787572"/>
<proteinExistence type="predicted"/>
<dbReference type="PANTHER" id="PTHR37014">
    <property type="entry name" value="EXPRESSION LETHALITY PROTEIN HEL10, PUTATIVE (AFU_ORTHOLOGUE AFUA_1G06580)-RELATED"/>
    <property type="match status" value="1"/>
</dbReference>
<feature type="compositionally biased region" description="Polar residues" evidence="1">
    <location>
        <begin position="1"/>
        <end position="53"/>
    </location>
</feature>
<reference evidence="2 3" key="1">
    <citation type="submission" date="2016-07" db="EMBL/GenBank/DDBJ databases">
        <title>Pervasive Adenine N6-methylation of Active Genes in Fungi.</title>
        <authorList>
            <consortium name="DOE Joint Genome Institute"/>
            <person name="Mondo S.J."/>
            <person name="Dannebaum R.O."/>
            <person name="Kuo R.C."/>
            <person name="Labutti K."/>
            <person name="Haridas S."/>
            <person name="Kuo A."/>
            <person name="Salamov A."/>
            <person name="Ahrendt S.R."/>
            <person name="Lipzen A."/>
            <person name="Sullivan W."/>
            <person name="Andreopoulos W.B."/>
            <person name="Clum A."/>
            <person name="Lindquist E."/>
            <person name="Daum C."/>
            <person name="Ramamoorthy G.K."/>
            <person name="Gryganskyi A."/>
            <person name="Culley D."/>
            <person name="Magnuson J.K."/>
            <person name="James T.Y."/>
            <person name="O'Malley M.A."/>
            <person name="Stajich J.E."/>
            <person name="Spatafora J.W."/>
            <person name="Visel A."/>
            <person name="Grigoriev I.V."/>
        </authorList>
    </citation>
    <scope>NUCLEOTIDE SEQUENCE [LARGE SCALE GENOMIC DNA]</scope>
    <source>
        <strain evidence="2 3">12-1054</strain>
    </source>
</reference>
<dbReference type="AlphaFoldDB" id="A0A1Y2FQE1"/>
<protein>
    <recommendedName>
        <fullName evidence="4">Glycine zipper 2TM domain-containing protein</fullName>
    </recommendedName>
</protein>
<keyword evidence="3" id="KW-1185">Reference proteome</keyword>
<sequence>MSNSYNQSYGQNYGQDQSQGAYNQPMYGQSTGASANDYYNQPAQQLPTSQQPYNAGYDPQGAAGPVGADGERGLGTNLLGAAAGGLLGHKLGGHGMLGALAGGIGAHFLGKQSHKTSHGGHPGYGQSGYGHQQQSGLGGMLNQFTGKRDLDSSSGGGVQQQQNDNYGGYGSQPAGNYGGYGSQPQPDYGQQPYGQQPQPQNPNQTYGSGYGQ</sequence>
<dbReference type="Proteomes" id="UP000193685">
    <property type="component" value="Unassembled WGS sequence"/>
</dbReference>
<evidence type="ECO:0000313" key="2">
    <source>
        <dbReference type="EMBL" id="ORY85426.1"/>
    </source>
</evidence>
<organism evidence="2 3">
    <name type="scientific">Protomyces lactucae-debilis</name>
    <dbReference type="NCBI Taxonomy" id="2754530"/>
    <lineage>
        <taxon>Eukaryota</taxon>
        <taxon>Fungi</taxon>
        <taxon>Dikarya</taxon>
        <taxon>Ascomycota</taxon>
        <taxon>Taphrinomycotina</taxon>
        <taxon>Taphrinomycetes</taxon>
        <taxon>Taphrinales</taxon>
        <taxon>Protomycetaceae</taxon>
        <taxon>Protomyces</taxon>
    </lineage>
</organism>
<dbReference type="PANTHER" id="PTHR37014:SF10">
    <property type="entry name" value="RICH PROTEIN MS8, PUTATIVE (AFU_ORTHOLOGUE AFUA_7G05650)-RELATED"/>
    <property type="match status" value="1"/>
</dbReference>
<name>A0A1Y2FQE1_PROLT</name>
<evidence type="ECO:0000313" key="3">
    <source>
        <dbReference type="Proteomes" id="UP000193685"/>
    </source>
</evidence>
<feature type="region of interest" description="Disordered" evidence="1">
    <location>
        <begin position="1"/>
        <end position="69"/>
    </location>
</feature>
<gene>
    <name evidence="2" type="ORF">BCR37DRAFT_391210</name>
</gene>
<feature type="compositionally biased region" description="Low complexity" evidence="1">
    <location>
        <begin position="182"/>
        <end position="212"/>
    </location>
</feature>
<feature type="region of interest" description="Disordered" evidence="1">
    <location>
        <begin position="111"/>
        <end position="212"/>
    </location>
</feature>
<dbReference type="RefSeq" id="XP_040726908.1">
    <property type="nucleotide sequence ID" value="XM_040870973.1"/>
</dbReference>
<evidence type="ECO:0000256" key="1">
    <source>
        <dbReference type="SAM" id="MobiDB-lite"/>
    </source>
</evidence>
<evidence type="ECO:0008006" key="4">
    <source>
        <dbReference type="Google" id="ProtNLM"/>
    </source>
</evidence>